<sequence>MSLQRIPVFMPLNDAELFCFTVRPQGQSNGALLFIPPFAEEMNKSRKMMTLMMEAAAQAGYESHLLDVYGTGDSAGDFGQASWQHWVDDLVAWISAWRAQQPDLALQIVALRSGALLCNAVCEQLTDTDFIARIHYWQPVFNGTQFVNQFLRLRLAADMIKQDSKPLTVKDLRAQLQQDGRLEVAGYTLQQALIDGLEGAPVTPSSLSSATPLHVYEVSGRGQLTPALSKAVTSLEQQYPTRVHTLIGPSFWNAQEIALCDDLINTTLTALNGEESADD</sequence>
<gene>
    <name evidence="2" type="ORF">LJ739_01310</name>
</gene>
<proteinExistence type="predicted"/>
<dbReference type="Proteomes" id="UP001520878">
    <property type="component" value="Unassembled WGS sequence"/>
</dbReference>
<evidence type="ECO:0000313" key="2">
    <source>
        <dbReference type="EMBL" id="MCC2614875.1"/>
    </source>
</evidence>
<dbReference type="InterPro" id="IPR022742">
    <property type="entry name" value="Hydrolase_4"/>
</dbReference>
<reference evidence="2 3" key="1">
    <citation type="submission" date="2021-10" db="EMBL/GenBank/DDBJ databases">
        <title>Draft genome of Aestuariibacter halophilus JC2043.</title>
        <authorList>
            <person name="Emsley S.A."/>
            <person name="Pfannmuller K.M."/>
            <person name="Ushijima B."/>
            <person name="Saw J.H."/>
            <person name="Videau P."/>
        </authorList>
    </citation>
    <scope>NUCLEOTIDE SEQUENCE [LARGE SCALE GENOMIC DNA]</scope>
    <source>
        <strain evidence="2 3">JC2043</strain>
    </source>
</reference>
<dbReference type="InterPro" id="IPR029058">
    <property type="entry name" value="AB_hydrolase_fold"/>
</dbReference>
<dbReference type="Gene3D" id="3.40.50.1820">
    <property type="entry name" value="alpha/beta hydrolase"/>
    <property type="match status" value="1"/>
</dbReference>
<keyword evidence="2" id="KW-0378">Hydrolase</keyword>
<dbReference type="GO" id="GO:0016787">
    <property type="term" value="F:hydrolase activity"/>
    <property type="evidence" value="ECO:0007669"/>
    <property type="project" value="UniProtKB-KW"/>
</dbReference>
<dbReference type="EMBL" id="JAJEWP010000001">
    <property type="protein sequence ID" value="MCC2614875.1"/>
    <property type="molecule type" value="Genomic_DNA"/>
</dbReference>
<dbReference type="NCBIfam" id="TIGR03101">
    <property type="entry name" value="hydr2_PEP"/>
    <property type="match status" value="1"/>
</dbReference>
<comment type="caution">
    <text evidence="2">The sequence shown here is derived from an EMBL/GenBank/DDBJ whole genome shotgun (WGS) entry which is preliminary data.</text>
</comment>
<dbReference type="Pfam" id="PF12146">
    <property type="entry name" value="Hydrolase_4"/>
    <property type="match status" value="1"/>
</dbReference>
<accession>A0ABS8G2W6</accession>
<protein>
    <submittedName>
        <fullName evidence="2">Hydrolase 2, exosortase A system-associated</fullName>
    </submittedName>
</protein>
<dbReference type="RefSeq" id="WP_229156791.1">
    <property type="nucleotide sequence ID" value="NZ_JAJEWP010000001.1"/>
</dbReference>
<evidence type="ECO:0000313" key="3">
    <source>
        <dbReference type="Proteomes" id="UP001520878"/>
    </source>
</evidence>
<dbReference type="SUPFAM" id="SSF53474">
    <property type="entry name" value="alpha/beta-Hydrolases"/>
    <property type="match status" value="1"/>
</dbReference>
<dbReference type="InterPro" id="IPR017532">
    <property type="entry name" value="Hydrolase-2_PEP"/>
</dbReference>
<name>A0ABS8G2W6_9ALTE</name>
<keyword evidence="3" id="KW-1185">Reference proteome</keyword>
<organism evidence="2 3">
    <name type="scientific">Fluctibacter halophilus</name>
    <dbReference type="NCBI Taxonomy" id="226011"/>
    <lineage>
        <taxon>Bacteria</taxon>
        <taxon>Pseudomonadati</taxon>
        <taxon>Pseudomonadota</taxon>
        <taxon>Gammaproteobacteria</taxon>
        <taxon>Alteromonadales</taxon>
        <taxon>Alteromonadaceae</taxon>
        <taxon>Fluctibacter</taxon>
    </lineage>
</organism>
<evidence type="ECO:0000259" key="1">
    <source>
        <dbReference type="Pfam" id="PF12146"/>
    </source>
</evidence>
<feature type="domain" description="Serine aminopeptidase S33" evidence="1">
    <location>
        <begin position="52"/>
        <end position="125"/>
    </location>
</feature>